<accession>A0A1J4PSM1</accession>
<feature type="compositionally biased region" description="Polar residues" evidence="1">
    <location>
        <begin position="200"/>
        <end position="211"/>
    </location>
</feature>
<gene>
    <name evidence="3" type="ORF">VT52_034300</name>
</gene>
<dbReference type="SUPFAM" id="SSF47413">
    <property type="entry name" value="lambda repressor-like DNA-binding domains"/>
    <property type="match status" value="1"/>
</dbReference>
<dbReference type="Pfam" id="PF20703">
    <property type="entry name" value="nSTAND1"/>
    <property type="match status" value="1"/>
</dbReference>
<dbReference type="SMART" id="SM00530">
    <property type="entry name" value="HTH_XRE"/>
    <property type="match status" value="1"/>
</dbReference>
<dbReference type="InterPro" id="IPR049052">
    <property type="entry name" value="nSTAND1"/>
</dbReference>
<keyword evidence="4" id="KW-1185">Reference proteome</keyword>
<evidence type="ECO:0000313" key="4">
    <source>
        <dbReference type="Proteomes" id="UP000034838"/>
    </source>
</evidence>
<sequence>MGAVAGRPERPLDPGEGPLQRLAYELRKLRGEAGNPTYRRMAALTGAGASTLSQAAAGERLPTLPTVLAYVRACDGDVAEWERRWRLTAREIAAEPRADQDGAEPPYRGMRRFEPGDADLFFGRTALTAQLAATVGRQRLVAVVGASGSGKSSLLRAGLVPALRAPDVPGGRPAAVRILTPGPRPTSHARAFEPAAGEGTPSSWSTSSRNCSPWARTPASAARSSASCWRRARRAAGCGW</sequence>
<feature type="domain" description="HTH cro/C1-type" evidence="2">
    <location>
        <begin position="25"/>
        <end position="81"/>
    </location>
</feature>
<reference evidence="3" key="1">
    <citation type="submission" date="2016-10" db="EMBL/GenBank/DDBJ databases">
        <title>Genome sequence of Streptomyces malaysiense MUSC 136.</title>
        <authorList>
            <person name="Lee L.-H."/>
            <person name="Ser H.-L."/>
        </authorList>
    </citation>
    <scope>NUCLEOTIDE SEQUENCE [LARGE SCALE GENOMIC DNA]</scope>
    <source>
        <strain evidence="3">MUSC 136</strain>
    </source>
</reference>
<organism evidence="3 4">
    <name type="scientific">Streptomyces malaysiense</name>
    <dbReference type="NCBI Taxonomy" id="1428626"/>
    <lineage>
        <taxon>Bacteria</taxon>
        <taxon>Bacillati</taxon>
        <taxon>Actinomycetota</taxon>
        <taxon>Actinomycetes</taxon>
        <taxon>Kitasatosporales</taxon>
        <taxon>Streptomycetaceae</taxon>
        <taxon>Streptomyces</taxon>
    </lineage>
</organism>
<dbReference type="CDD" id="cd00093">
    <property type="entry name" value="HTH_XRE"/>
    <property type="match status" value="1"/>
</dbReference>
<comment type="caution">
    <text evidence="3">The sequence shown here is derived from an EMBL/GenBank/DDBJ whole genome shotgun (WGS) entry which is preliminary data.</text>
</comment>
<dbReference type="AlphaFoldDB" id="A0A1J4PSM1"/>
<dbReference type="InterPro" id="IPR001387">
    <property type="entry name" value="Cro/C1-type_HTH"/>
</dbReference>
<evidence type="ECO:0000256" key="1">
    <source>
        <dbReference type="SAM" id="MobiDB-lite"/>
    </source>
</evidence>
<evidence type="ECO:0000313" key="3">
    <source>
        <dbReference type="EMBL" id="OIK23118.1"/>
    </source>
</evidence>
<feature type="region of interest" description="Disordered" evidence="1">
    <location>
        <begin position="180"/>
        <end position="216"/>
    </location>
</feature>
<evidence type="ECO:0000259" key="2">
    <source>
        <dbReference type="SMART" id="SM00530"/>
    </source>
</evidence>
<dbReference type="EMBL" id="LBDA02000143">
    <property type="protein sequence ID" value="OIK23118.1"/>
    <property type="molecule type" value="Genomic_DNA"/>
</dbReference>
<dbReference type="Gene3D" id="3.40.50.300">
    <property type="entry name" value="P-loop containing nucleotide triphosphate hydrolases"/>
    <property type="match status" value="1"/>
</dbReference>
<proteinExistence type="predicted"/>
<dbReference type="InterPro" id="IPR010982">
    <property type="entry name" value="Lambda_DNA-bd_dom_sf"/>
</dbReference>
<dbReference type="Proteomes" id="UP000034838">
    <property type="component" value="Unassembled WGS sequence"/>
</dbReference>
<dbReference type="SUPFAM" id="SSF52540">
    <property type="entry name" value="P-loop containing nucleoside triphosphate hydrolases"/>
    <property type="match status" value="1"/>
</dbReference>
<protein>
    <recommendedName>
        <fullName evidence="2">HTH cro/C1-type domain-containing protein</fullName>
    </recommendedName>
</protein>
<dbReference type="InterPro" id="IPR027417">
    <property type="entry name" value="P-loop_NTPase"/>
</dbReference>
<dbReference type="GO" id="GO:0003677">
    <property type="term" value="F:DNA binding"/>
    <property type="evidence" value="ECO:0007669"/>
    <property type="project" value="InterPro"/>
</dbReference>
<name>A0A1J4PSM1_9ACTN</name>